<dbReference type="RefSeq" id="YP_010139359.1">
    <property type="nucleotide sequence ID" value="NC_056910.1"/>
</dbReference>
<keyword evidence="5" id="KW-0804">Transcription</keyword>
<dbReference type="AlphaFoldDB" id="A0A7T6Y7J5"/>
<keyword evidence="2" id="KW-0240">DNA-directed RNA polymerase</keyword>
<dbReference type="InterPro" id="IPR042102">
    <property type="entry name" value="RNA_pol_Rpb1_3_sf"/>
</dbReference>
<dbReference type="InterPro" id="IPR045867">
    <property type="entry name" value="DNA-dir_RpoC_beta_prime"/>
</dbReference>
<evidence type="ECO:0000313" key="8">
    <source>
        <dbReference type="EMBL" id="QQK55025.1"/>
    </source>
</evidence>
<dbReference type="PANTHER" id="PTHR19376">
    <property type="entry name" value="DNA-DIRECTED RNA POLYMERASE"/>
    <property type="match status" value="1"/>
</dbReference>
<dbReference type="GeneID" id="67132921"/>
<geneLocation type="plastid" evidence="8"/>
<dbReference type="GO" id="GO:0003899">
    <property type="term" value="F:DNA-directed RNA polymerase activity"/>
    <property type="evidence" value="ECO:0007669"/>
    <property type="project" value="UniProtKB-EC"/>
</dbReference>
<organism evidence="8">
    <name type="scientific">Poterioochromonas malhamensis</name>
    <dbReference type="NCBI Taxonomy" id="88167"/>
    <lineage>
        <taxon>Eukaryota</taxon>
        <taxon>Sar</taxon>
        <taxon>Stramenopiles</taxon>
        <taxon>Ochrophyta</taxon>
        <taxon>Synurophyceae</taxon>
        <taxon>Ochromonadales</taxon>
        <taxon>Ochromonadaceae</taxon>
        <taxon>Poterioochromonas</taxon>
    </lineage>
</organism>
<accession>A0A7T6Y7J5</accession>
<proteinExistence type="predicted"/>
<evidence type="ECO:0000256" key="3">
    <source>
        <dbReference type="ARBA" id="ARBA00022679"/>
    </source>
</evidence>
<reference evidence="8" key="1">
    <citation type="submission" date="2020-10" db="EMBL/GenBank/DDBJ databases">
        <title>Complete chloroplast genome of the Synurophyceae Poterioochromonas malhamensis (Pringsheim) R.A.Andersen 2017 from Van Lake in Eastern Anatolia.</title>
        <authorList>
            <person name="Gastineau R."/>
            <person name="Yilmaz E."/>
            <person name="Solak C.N."/>
            <person name="Lemieux C."/>
            <person name="Turmel M."/>
            <person name="Witkowski A."/>
        </authorList>
    </citation>
    <scope>NUCLEOTIDE SEQUENCE</scope>
    <source>
        <strain evidence="8">SZCZR2049</strain>
    </source>
</reference>
<dbReference type="Pfam" id="PF05000">
    <property type="entry name" value="RNA_pol_Rpb1_4"/>
    <property type="match status" value="1"/>
</dbReference>
<dbReference type="EMBL" id="MW175522">
    <property type="protein sequence ID" value="QQK55025.1"/>
    <property type="molecule type" value="Genomic_DNA"/>
</dbReference>
<evidence type="ECO:0000259" key="6">
    <source>
        <dbReference type="Pfam" id="PF04998"/>
    </source>
</evidence>
<dbReference type="Pfam" id="PF04998">
    <property type="entry name" value="RNA_pol_Rpb1_5"/>
    <property type="match status" value="1"/>
</dbReference>
<feature type="domain" description="RNA polymerase Rpb1" evidence="6">
    <location>
        <begin position="165"/>
        <end position="510"/>
    </location>
</feature>
<name>A0A7T6Y7J5_9STRA</name>
<dbReference type="Gene3D" id="1.10.274.100">
    <property type="entry name" value="RNA polymerase Rpb1, domain 3"/>
    <property type="match status" value="1"/>
</dbReference>
<keyword evidence="3" id="KW-0808">Transferase</keyword>
<dbReference type="InterPro" id="IPR007083">
    <property type="entry name" value="RNA_pol_Rpb1_4"/>
</dbReference>
<keyword evidence="8" id="KW-0934">Plastid</keyword>
<dbReference type="GO" id="GO:0003677">
    <property type="term" value="F:DNA binding"/>
    <property type="evidence" value="ECO:0007669"/>
    <property type="project" value="InterPro"/>
</dbReference>
<evidence type="ECO:0000259" key="7">
    <source>
        <dbReference type="Pfam" id="PF05000"/>
    </source>
</evidence>
<feature type="domain" description="RNA polymerase Rpb1" evidence="7">
    <location>
        <begin position="85"/>
        <end position="154"/>
    </location>
</feature>
<keyword evidence="4" id="KW-0548">Nucleotidyltransferase</keyword>
<protein>
    <recommendedName>
        <fullName evidence="1">DNA-directed RNA polymerase</fullName>
        <ecNumber evidence="1">2.7.7.6</ecNumber>
    </recommendedName>
</protein>
<dbReference type="InterPro" id="IPR007081">
    <property type="entry name" value="RNA_pol_Rpb1_5"/>
</dbReference>
<dbReference type="GO" id="GO:0006351">
    <property type="term" value="P:DNA-templated transcription"/>
    <property type="evidence" value="ECO:0007669"/>
    <property type="project" value="InterPro"/>
</dbReference>
<evidence type="ECO:0000256" key="1">
    <source>
        <dbReference type="ARBA" id="ARBA00012418"/>
    </source>
</evidence>
<evidence type="ECO:0000256" key="2">
    <source>
        <dbReference type="ARBA" id="ARBA00022478"/>
    </source>
</evidence>
<dbReference type="SUPFAM" id="SSF64484">
    <property type="entry name" value="beta and beta-prime subunits of DNA dependent RNA-polymerase"/>
    <property type="match status" value="1"/>
</dbReference>
<gene>
    <name evidence="8" type="primary">rpoC2</name>
</gene>
<evidence type="ECO:0000256" key="5">
    <source>
        <dbReference type="ARBA" id="ARBA00023163"/>
    </source>
</evidence>
<dbReference type="Gene3D" id="1.10.132.30">
    <property type="match status" value="1"/>
</dbReference>
<dbReference type="EC" id="2.7.7.6" evidence="1"/>
<sequence>MILSSPINKSSLEEIIQQSFENFGTIFTSSLLDSLKNIGFYYSTSSGVSLTIEDLKIPLSKDYLLADVSTDIKNIEFAWKNGQISNTEKFKSIVNNWELISDSLKEKLIDYYKNYDPTNSLYLMAFSGARGNISQVRQVVGMRGLMVNQRGNIIQLPILTNFKEGLSTIDYIISSYGARKGIIDTALRTADAGYLTRRLIYLVQDISIRDICCNSNYSLLIDLKKNLDNSLLGRTLVEIKYLQNQKRVKLPNLLITQSLYNLLKKNTNIIQFIKIRSSLTCNIPNSLCQYCYGWDLSKKKIISLGDSVGIMAAHSIGEPGTQLTMRTFHTGGIFIGQMKSYFSSNITGKISLGKVSKQLLFENRYGLNAFFVDRNFDFFLINWKNQQLKIELKKGDFFYKPTSNLFKKGDIIGERDIGIPTFFSIFNSFLKPIYSLSEGKYSLSKNLKVFSTFSVKNSFFNSFEKYSKQQLDKYSNYNLVSSEGAIYEFLGKIFEFPNQIKFENLIDNQKILDFLNNEKLKNECTHFLKHKAIGKLKVVSPTNGIFFIKNKAYRVGKKKKISISKFKFLIKKNFFILLSTICCNYQYVDKNTILGYLYIYPKKNILIY</sequence>
<dbReference type="GO" id="GO:0000428">
    <property type="term" value="C:DNA-directed RNA polymerase complex"/>
    <property type="evidence" value="ECO:0007669"/>
    <property type="project" value="UniProtKB-KW"/>
</dbReference>
<evidence type="ECO:0000256" key="4">
    <source>
        <dbReference type="ARBA" id="ARBA00022695"/>
    </source>
</evidence>
<dbReference type="InterPro" id="IPR038120">
    <property type="entry name" value="Rpb1_funnel_sf"/>
</dbReference>